<comment type="caution">
    <text evidence="1">The sequence shown here is derived from an EMBL/GenBank/DDBJ whole genome shotgun (WGS) entry which is preliminary data.</text>
</comment>
<dbReference type="AlphaFoldDB" id="A0A062V735"/>
<reference evidence="1 2" key="1">
    <citation type="journal article" date="2013" name="Nature">
        <title>Anaerobic oxidation of methane coupled to nitrate reduction in a novel archaeal lineage.</title>
        <authorList>
            <person name="Haroon M.F."/>
            <person name="Hu S."/>
            <person name="Shi Y."/>
            <person name="Imelfort M."/>
            <person name="Keller J."/>
            <person name="Hugenholtz P."/>
            <person name="Yuan Z."/>
            <person name="Tyson G.W."/>
        </authorList>
    </citation>
    <scope>NUCLEOTIDE SEQUENCE [LARGE SCALE GENOMIC DNA]</scope>
    <source>
        <strain evidence="1 2">ANME-2d</strain>
    </source>
</reference>
<evidence type="ECO:0000313" key="2">
    <source>
        <dbReference type="Proteomes" id="UP000027153"/>
    </source>
</evidence>
<gene>
    <name evidence="1" type="ORF">ANME2D_02324</name>
</gene>
<accession>A0A062V735</accession>
<name>A0A062V735_9EURY</name>
<proteinExistence type="predicted"/>
<protein>
    <submittedName>
        <fullName evidence="1">Uncharacterized protein</fullName>
    </submittedName>
</protein>
<organism evidence="1 2">
    <name type="scientific">Candidatus Methanoperedens nitratireducens</name>
    <dbReference type="NCBI Taxonomy" id="1392998"/>
    <lineage>
        <taxon>Archaea</taxon>
        <taxon>Methanobacteriati</taxon>
        <taxon>Methanobacteriota</taxon>
        <taxon>Stenosarchaea group</taxon>
        <taxon>Methanomicrobia</taxon>
        <taxon>Methanosarcinales</taxon>
        <taxon>ANME-2 cluster</taxon>
        <taxon>Candidatus Methanoperedentaceae</taxon>
        <taxon>Candidatus Methanoperedens</taxon>
    </lineage>
</organism>
<dbReference type="EMBL" id="JMIY01000005">
    <property type="protein sequence ID" value="KCZ71589.1"/>
    <property type="molecule type" value="Genomic_DNA"/>
</dbReference>
<evidence type="ECO:0000313" key="1">
    <source>
        <dbReference type="EMBL" id="KCZ71589.1"/>
    </source>
</evidence>
<dbReference type="Proteomes" id="UP000027153">
    <property type="component" value="Unassembled WGS sequence"/>
</dbReference>
<sequence>MLNIQEAIEKYNKGEVSIEDLSKIVQENGQQIVFWNPASERNPKYLEGDNSSRDGFIYNPYHHVRGKFFQDVIKKAILKAIDFAHSAMVKHYDQDAYRYDDLRLAELEKFTKEYIRANFHDSYPYKHDFMMKLVDVVLGLAKEDIYYRARMLDFIQKFRRGFPEMAISPTENDNIERWH</sequence>
<keyword evidence="2" id="KW-1185">Reference proteome</keyword>